<dbReference type="AlphaFoldDB" id="A0AAN9PJZ5"/>
<dbReference type="PANTHER" id="PTHR32468:SF97">
    <property type="entry name" value="CATION_H+ EXCHANGER 3"/>
    <property type="match status" value="1"/>
</dbReference>
<protein>
    <recommendedName>
        <fullName evidence="16">Cation/H+ exchanger domain-containing protein</fullName>
    </recommendedName>
</protein>
<dbReference type="InterPro" id="IPR050794">
    <property type="entry name" value="CPA2_transporter"/>
</dbReference>
<dbReference type="GO" id="GO:0012505">
    <property type="term" value="C:endomembrane system"/>
    <property type="evidence" value="ECO:0007669"/>
    <property type="project" value="TreeGrafter"/>
</dbReference>
<dbReference type="InterPro" id="IPR057291">
    <property type="entry name" value="CHX17_2nd"/>
</dbReference>
<keyword evidence="2" id="KW-0813">Transport</keyword>
<feature type="domain" description="Cation/H(+) antiporter central" evidence="12">
    <location>
        <begin position="505"/>
        <end position="630"/>
    </location>
</feature>
<name>A0AAN9PJZ5_CLITE</name>
<dbReference type="GO" id="GO:0016020">
    <property type="term" value="C:membrane"/>
    <property type="evidence" value="ECO:0007669"/>
    <property type="project" value="UniProtKB-SubCell"/>
</dbReference>
<feature type="transmembrane region" description="Helical" evidence="10">
    <location>
        <begin position="56"/>
        <end position="73"/>
    </location>
</feature>
<feature type="transmembrane region" description="Helical" evidence="10">
    <location>
        <begin position="396"/>
        <end position="415"/>
    </location>
</feature>
<comment type="caution">
    <text evidence="14">The sequence shown here is derived from an EMBL/GenBank/DDBJ whole genome shotgun (WGS) entry which is preliminary data.</text>
</comment>
<sequence length="786" mass="88217">MNLNVNDTLFSFVQLVNVSENNRARYTVCLDTPPHVISDGIWGGHNIEGEPSKSSFPVYLLQLFIIYFIIRVLRFPVKQLGLPLIISHMMAGLILGPSMMLFEEDKKKLFPYGSQDTLTTISSIGYVMFAFESGVKMDCSMILRSGKKGWIIALFGLTTPLLLSVLFEDLFTSIFGLRGHKILFIILITQNIYSFSVIASILNNLKLLNSELGRLTLASGLVGEMMSNFLILVASSFDKFTTYGSLCFNLAALFAVIIFMFHVYRPAMFWIIERTPERQEVNDTCITIIIAFVFVMAWLSNFLKQEFIFLPFIFGLATPDGPPLGSSLVKRTHGYCKKFLLPIFLTTCAMKMNLNLLDSSSLVILSSVMVILAGHLVKMGACVACSLYIKVPLKDALALAFLLNCKGVVEISMYSSAFDRSHIPADIYTVIMLTIMVMNIVVHKFVKHLYDPSRKYAGYEQRNIFSLKPNSNLRILVCIHKQHHTVPMIKALDLCFPTTEDPITVDALHLMELVGRSSPIFISHRMKKAISSNVHNSYSANVILAFKLYEDENGGAITINPYTAISPPLLMHEDVCNLALDKVASIIILPFHRKWSIDGKIEHEDKNIRSLNCKVMERAPCSVGILVSRSVLQRDSPLRIAMVFLGGNDDREALCIANRAARDSSITLVVYHIKTKSKSELPDVDTMLDIAMLKDAWKEHSSMRNVSYKEEVVEGGVETASILRELTEQHDFFVVGRRHGIECPQTKGLEQWSEFPELGLIGDYLASADLDCTSSVLVVQQQKFFR</sequence>
<proteinExistence type="inferred from homology"/>
<dbReference type="Pfam" id="PF00999">
    <property type="entry name" value="Na_H_Exchanger"/>
    <property type="match status" value="1"/>
</dbReference>
<keyword evidence="5" id="KW-0630">Potassium</keyword>
<feature type="domain" description="Cation/H(+) antiporter C-terminal" evidence="13">
    <location>
        <begin position="638"/>
        <end position="782"/>
    </location>
</feature>
<evidence type="ECO:0000256" key="2">
    <source>
        <dbReference type="ARBA" id="ARBA00022448"/>
    </source>
</evidence>
<keyword evidence="8 10" id="KW-0472">Membrane</keyword>
<dbReference type="Pfam" id="PF23259">
    <property type="entry name" value="CHX17_C"/>
    <property type="match status" value="1"/>
</dbReference>
<dbReference type="InterPro" id="IPR057290">
    <property type="entry name" value="CHX17_C"/>
</dbReference>
<evidence type="ECO:0008006" key="16">
    <source>
        <dbReference type="Google" id="ProtNLM"/>
    </source>
</evidence>
<feature type="transmembrane region" description="Helical" evidence="10">
    <location>
        <begin position="149"/>
        <end position="167"/>
    </location>
</feature>
<evidence type="ECO:0000259" key="11">
    <source>
        <dbReference type="Pfam" id="PF00999"/>
    </source>
</evidence>
<dbReference type="GO" id="GO:0006813">
    <property type="term" value="P:potassium ion transport"/>
    <property type="evidence" value="ECO:0007669"/>
    <property type="project" value="UniProtKB-KW"/>
</dbReference>
<feature type="transmembrane region" description="Helical" evidence="10">
    <location>
        <begin position="215"/>
        <end position="237"/>
    </location>
</feature>
<feature type="transmembrane region" description="Helical" evidence="10">
    <location>
        <begin position="120"/>
        <end position="137"/>
    </location>
</feature>
<dbReference type="EMBL" id="JAYKXN010000003">
    <property type="protein sequence ID" value="KAK7301056.1"/>
    <property type="molecule type" value="Genomic_DNA"/>
</dbReference>
<comment type="similarity">
    <text evidence="9">Belongs to the monovalent cation:proton antiporter 2 (CPA2) transporter (TC 2.A.37) family. CHX (TC 2.A.37.4) subfamily.</text>
</comment>
<dbReference type="GO" id="GO:0006885">
    <property type="term" value="P:regulation of pH"/>
    <property type="evidence" value="ECO:0007669"/>
    <property type="project" value="TreeGrafter"/>
</dbReference>
<feature type="transmembrane region" description="Helical" evidence="10">
    <location>
        <begin position="182"/>
        <end position="203"/>
    </location>
</feature>
<dbReference type="PANTHER" id="PTHR32468">
    <property type="entry name" value="CATION/H + ANTIPORTER"/>
    <property type="match status" value="1"/>
</dbReference>
<keyword evidence="7" id="KW-0406">Ion transport</keyword>
<dbReference type="GO" id="GO:0015297">
    <property type="term" value="F:antiporter activity"/>
    <property type="evidence" value="ECO:0007669"/>
    <property type="project" value="InterPro"/>
</dbReference>
<keyword evidence="4 10" id="KW-0812">Transmembrane</keyword>
<dbReference type="Gene3D" id="1.20.1530.20">
    <property type="match status" value="1"/>
</dbReference>
<keyword evidence="15" id="KW-1185">Reference proteome</keyword>
<evidence type="ECO:0000259" key="13">
    <source>
        <dbReference type="Pfam" id="PF23259"/>
    </source>
</evidence>
<evidence type="ECO:0000256" key="4">
    <source>
        <dbReference type="ARBA" id="ARBA00022692"/>
    </source>
</evidence>
<feature type="transmembrane region" description="Helical" evidence="10">
    <location>
        <begin position="427"/>
        <end position="446"/>
    </location>
</feature>
<dbReference type="GO" id="GO:1902600">
    <property type="term" value="P:proton transmembrane transport"/>
    <property type="evidence" value="ECO:0007669"/>
    <property type="project" value="InterPro"/>
</dbReference>
<accession>A0AAN9PJZ5</accession>
<feature type="transmembrane region" description="Helical" evidence="10">
    <location>
        <begin position="243"/>
        <end position="264"/>
    </location>
</feature>
<dbReference type="Proteomes" id="UP001359559">
    <property type="component" value="Unassembled WGS sequence"/>
</dbReference>
<evidence type="ECO:0000256" key="1">
    <source>
        <dbReference type="ARBA" id="ARBA00004141"/>
    </source>
</evidence>
<dbReference type="InterPro" id="IPR038770">
    <property type="entry name" value="Na+/solute_symporter_sf"/>
</dbReference>
<gene>
    <name evidence="14" type="ORF">RJT34_11912</name>
</gene>
<evidence type="ECO:0000256" key="9">
    <source>
        <dbReference type="ARBA" id="ARBA00038341"/>
    </source>
</evidence>
<evidence type="ECO:0000259" key="12">
    <source>
        <dbReference type="Pfam" id="PF23256"/>
    </source>
</evidence>
<evidence type="ECO:0000256" key="7">
    <source>
        <dbReference type="ARBA" id="ARBA00023065"/>
    </source>
</evidence>
<feature type="transmembrane region" description="Helical" evidence="10">
    <location>
        <begin position="80"/>
        <end position="100"/>
    </location>
</feature>
<evidence type="ECO:0000256" key="5">
    <source>
        <dbReference type="ARBA" id="ARBA00022958"/>
    </source>
</evidence>
<evidence type="ECO:0000256" key="10">
    <source>
        <dbReference type="SAM" id="Phobius"/>
    </source>
</evidence>
<evidence type="ECO:0000256" key="8">
    <source>
        <dbReference type="ARBA" id="ARBA00023136"/>
    </source>
</evidence>
<feature type="domain" description="Cation/H+ exchanger transmembrane" evidence="11">
    <location>
        <begin position="66"/>
        <end position="440"/>
    </location>
</feature>
<comment type="subcellular location">
    <subcellularLocation>
        <location evidence="1">Membrane</location>
        <topology evidence="1">Multi-pass membrane protein</topology>
    </subcellularLocation>
</comment>
<organism evidence="14 15">
    <name type="scientific">Clitoria ternatea</name>
    <name type="common">Butterfly pea</name>
    <dbReference type="NCBI Taxonomy" id="43366"/>
    <lineage>
        <taxon>Eukaryota</taxon>
        <taxon>Viridiplantae</taxon>
        <taxon>Streptophyta</taxon>
        <taxon>Embryophyta</taxon>
        <taxon>Tracheophyta</taxon>
        <taxon>Spermatophyta</taxon>
        <taxon>Magnoliopsida</taxon>
        <taxon>eudicotyledons</taxon>
        <taxon>Gunneridae</taxon>
        <taxon>Pentapetalae</taxon>
        <taxon>rosids</taxon>
        <taxon>fabids</taxon>
        <taxon>Fabales</taxon>
        <taxon>Fabaceae</taxon>
        <taxon>Papilionoideae</taxon>
        <taxon>50 kb inversion clade</taxon>
        <taxon>NPAAA clade</taxon>
        <taxon>indigoferoid/millettioid clade</taxon>
        <taxon>Phaseoleae</taxon>
        <taxon>Clitoria</taxon>
    </lineage>
</organism>
<dbReference type="Pfam" id="PF23256">
    <property type="entry name" value="CHX17_2nd"/>
    <property type="match status" value="1"/>
</dbReference>
<feature type="transmembrane region" description="Helical" evidence="10">
    <location>
        <begin position="362"/>
        <end position="389"/>
    </location>
</feature>
<evidence type="ECO:0000313" key="14">
    <source>
        <dbReference type="EMBL" id="KAK7301056.1"/>
    </source>
</evidence>
<feature type="transmembrane region" description="Helical" evidence="10">
    <location>
        <begin position="285"/>
        <end position="303"/>
    </location>
</feature>
<evidence type="ECO:0000256" key="3">
    <source>
        <dbReference type="ARBA" id="ARBA00022538"/>
    </source>
</evidence>
<reference evidence="14 15" key="1">
    <citation type="submission" date="2024-01" db="EMBL/GenBank/DDBJ databases">
        <title>The genomes of 5 underutilized Papilionoideae crops provide insights into root nodulation and disease resistance.</title>
        <authorList>
            <person name="Yuan L."/>
        </authorList>
    </citation>
    <scope>NUCLEOTIDE SEQUENCE [LARGE SCALE GENOMIC DNA]</scope>
    <source>
        <strain evidence="14">LY-2023</strain>
        <tissue evidence="14">Leaf</tissue>
    </source>
</reference>
<evidence type="ECO:0000256" key="6">
    <source>
        <dbReference type="ARBA" id="ARBA00022989"/>
    </source>
</evidence>
<keyword evidence="6 10" id="KW-1133">Transmembrane helix</keyword>
<dbReference type="InterPro" id="IPR006153">
    <property type="entry name" value="Cation/H_exchanger_TM"/>
</dbReference>
<evidence type="ECO:0000313" key="15">
    <source>
        <dbReference type="Proteomes" id="UP001359559"/>
    </source>
</evidence>
<keyword evidence="3" id="KW-0633">Potassium transport</keyword>